<evidence type="ECO:0000313" key="8">
    <source>
        <dbReference type="Proteomes" id="UP000032360"/>
    </source>
</evidence>
<accession>A0A0D8HJ72</accession>
<evidence type="ECO:0000256" key="2">
    <source>
        <dbReference type="ARBA" id="ARBA00022692"/>
    </source>
</evidence>
<dbReference type="InterPro" id="IPR007267">
    <property type="entry name" value="GtrA_DPMS_TM"/>
</dbReference>
<gene>
    <name evidence="7" type="ORF">AXFE_11020</name>
</gene>
<evidence type="ECO:0000256" key="4">
    <source>
        <dbReference type="ARBA" id="ARBA00023136"/>
    </source>
</evidence>
<keyword evidence="8" id="KW-1185">Reference proteome</keyword>
<feature type="transmembrane region" description="Helical" evidence="5">
    <location>
        <begin position="92"/>
        <end position="114"/>
    </location>
</feature>
<evidence type="ECO:0000256" key="1">
    <source>
        <dbReference type="ARBA" id="ARBA00004141"/>
    </source>
</evidence>
<dbReference type="STRING" id="1280514.AXFE_11020"/>
<evidence type="ECO:0000313" key="7">
    <source>
        <dbReference type="EMBL" id="KJF18005.1"/>
    </source>
</evidence>
<dbReference type="AlphaFoldDB" id="A0A0D8HJ72"/>
<dbReference type="GO" id="GO:0000271">
    <property type="term" value="P:polysaccharide biosynthetic process"/>
    <property type="evidence" value="ECO:0007669"/>
    <property type="project" value="InterPro"/>
</dbReference>
<dbReference type="GO" id="GO:0016020">
    <property type="term" value="C:membrane"/>
    <property type="evidence" value="ECO:0007669"/>
    <property type="project" value="UniProtKB-SubCell"/>
</dbReference>
<dbReference type="Proteomes" id="UP000032360">
    <property type="component" value="Unassembled WGS sequence"/>
</dbReference>
<comment type="subcellular location">
    <subcellularLocation>
        <location evidence="1">Membrane</location>
        <topology evidence="1">Multi-pass membrane protein</topology>
    </subcellularLocation>
</comment>
<protein>
    <submittedName>
        <fullName evidence="7">GtrA-like protein</fullName>
    </submittedName>
</protein>
<sequence length="172" mass="19197">MFNLKKLSSLLLEVRASGKYVKAFRYVVTSGVSVVVAQVVLFVCFGLTRRFSATTSNFIATGVSAVPAYYMNRNWAWGKSGKSHFWREVFPFWFLAFLGLGLSMGMIALTTRFATTHGYTHFKTAILVNLASIFAFGILWVGKFFIFNKFMFTNDDINSTLVASGAFEAEAV</sequence>
<feature type="transmembrane region" description="Helical" evidence="5">
    <location>
        <begin position="26"/>
        <end position="47"/>
    </location>
</feature>
<reference evidence="7 8" key="1">
    <citation type="submission" date="2015-01" db="EMBL/GenBank/DDBJ databases">
        <title>Draft genome of the acidophilic iron oxidizer Acidithrix ferrooxidans strain Py-F3.</title>
        <authorList>
            <person name="Poehlein A."/>
            <person name="Eisen S."/>
            <person name="Schloemann M."/>
            <person name="Johnson B.D."/>
            <person name="Daniel R."/>
            <person name="Muehling M."/>
        </authorList>
    </citation>
    <scope>NUCLEOTIDE SEQUENCE [LARGE SCALE GENOMIC DNA]</scope>
    <source>
        <strain evidence="7 8">Py-F3</strain>
    </source>
</reference>
<evidence type="ECO:0000256" key="3">
    <source>
        <dbReference type="ARBA" id="ARBA00022989"/>
    </source>
</evidence>
<keyword evidence="2 5" id="KW-0812">Transmembrane</keyword>
<dbReference type="Pfam" id="PF04138">
    <property type="entry name" value="GtrA_DPMS_TM"/>
    <property type="match status" value="1"/>
</dbReference>
<keyword evidence="3 5" id="KW-1133">Transmembrane helix</keyword>
<organism evidence="7 8">
    <name type="scientific">Acidithrix ferrooxidans</name>
    <dbReference type="NCBI Taxonomy" id="1280514"/>
    <lineage>
        <taxon>Bacteria</taxon>
        <taxon>Bacillati</taxon>
        <taxon>Actinomycetota</taxon>
        <taxon>Acidimicrobiia</taxon>
        <taxon>Acidimicrobiales</taxon>
        <taxon>Acidimicrobiaceae</taxon>
        <taxon>Acidithrix</taxon>
    </lineage>
</organism>
<comment type="caution">
    <text evidence="7">The sequence shown here is derived from an EMBL/GenBank/DDBJ whole genome shotgun (WGS) entry which is preliminary data.</text>
</comment>
<feature type="transmembrane region" description="Helical" evidence="5">
    <location>
        <begin position="126"/>
        <end position="146"/>
    </location>
</feature>
<proteinExistence type="predicted"/>
<evidence type="ECO:0000259" key="6">
    <source>
        <dbReference type="Pfam" id="PF04138"/>
    </source>
</evidence>
<dbReference type="EMBL" id="JXYS01000026">
    <property type="protein sequence ID" value="KJF18005.1"/>
    <property type="molecule type" value="Genomic_DNA"/>
</dbReference>
<name>A0A0D8HJ72_9ACTN</name>
<evidence type="ECO:0000256" key="5">
    <source>
        <dbReference type="SAM" id="Phobius"/>
    </source>
</evidence>
<feature type="domain" description="GtrA/DPMS transmembrane" evidence="6">
    <location>
        <begin position="25"/>
        <end position="152"/>
    </location>
</feature>
<keyword evidence="4 5" id="KW-0472">Membrane</keyword>